<dbReference type="Proteomes" id="UP000529637">
    <property type="component" value="Unassembled WGS sequence"/>
</dbReference>
<keyword evidence="1" id="KW-0732">Signal</keyword>
<evidence type="ECO:0000313" key="3">
    <source>
        <dbReference type="Proteomes" id="UP000529637"/>
    </source>
</evidence>
<evidence type="ECO:0000256" key="1">
    <source>
        <dbReference type="SAM" id="SignalP"/>
    </source>
</evidence>
<dbReference type="AlphaFoldDB" id="A0A7Y6NNQ9"/>
<keyword evidence="3" id="KW-1185">Reference proteome</keyword>
<accession>A0A7Y6NNQ9</accession>
<gene>
    <name evidence="2" type="ORF">HQN59_12410</name>
</gene>
<dbReference type="EMBL" id="JABWMJ010000005">
    <property type="protein sequence ID" value="NUZ06565.1"/>
    <property type="molecule type" value="Genomic_DNA"/>
</dbReference>
<protein>
    <submittedName>
        <fullName evidence="2">Uncharacterized protein</fullName>
    </submittedName>
</protein>
<feature type="chain" id="PRO_5030648840" evidence="1">
    <location>
        <begin position="24"/>
        <end position="195"/>
    </location>
</feature>
<evidence type="ECO:0000313" key="2">
    <source>
        <dbReference type="EMBL" id="NUZ06565.1"/>
    </source>
</evidence>
<reference evidence="2 3" key="1">
    <citation type="submission" date="2020-06" db="EMBL/GenBank/DDBJ databases">
        <title>Schlegella sp. ID0723 isolated from air conditioner.</title>
        <authorList>
            <person name="Kim D.Y."/>
            <person name="Kim D.-U."/>
        </authorList>
    </citation>
    <scope>NUCLEOTIDE SEQUENCE [LARGE SCALE GENOMIC DNA]</scope>
    <source>
        <strain evidence="2 3">ID0723</strain>
    </source>
</reference>
<comment type="caution">
    <text evidence="2">The sequence shown here is derived from an EMBL/GenBank/DDBJ whole genome shotgun (WGS) entry which is preliminary data.</text>
</comment>
<proteinExistence type="predicted"/>
<dbReference type="RefSeq" id="WP_176069412.1">
    <property type="nucleotide sequence ID" value="NZ_JABWMJ010000005.1"/>
</dbReference>
<sequence length="195" mass="21241">MITRTWIAIAAALTAAVPGIAAAQANAQASDQRYTCCNLRYEKDWISDHSLTTRSFVPIGAQVVVTDWGRGTVYALIDGVKMRAGVDYGHFKGTREQLAETLFVRDDPKVRLAGFAPAVQAAIRAGRIVLGMTKEQVLMSLGPPRYEITPLPQSAANWVYYASDDGEFDIDFSDSGTAIAINAPSRVRDLVVHRP</sequence>
<organism evidence="2 3">
    <name type="scientific">Piscinibacter koreensis</name>
    <dbReference type="NCBI Taxonomy" id="2742824"/>
    <lineage>
        <taxon>Bacteria</taxon>
        <taxon>Pseudomonadati</taxon>
        <taxon>Pseudomonadota</taxon>
        <taxon>Betaproteobacteria</taxon>
        <taxon>Burkholderiales</taxon>
        <taxon>Sphaerotilaceae</taxon>
        <taxon>Piscinibacter</taxon>
    </lineage>
</organism>
<name>A0A7Y6NNQ9_9BURK</name>
<feature type="signal peptide" evidence="1">
    <location>
        <begin position="1"/>
        <end position="23"/>
    </location>
</feature>